<dbReference type="EMBL" id="JAGIOC010000001">
    <property type="protein sequence ID" value="MBP2410910.1"/>
    <property type="molecule type" value="Genomic_DNA"/>
</dbReference>
<name>A0ABS4YQP4_9MICO</name>
<dbReference type="RefSeq" id="WP_209895180.1">
    <property type="nucleotide sequence ID" value="NZ_BAAAJV010000008.1"/>
</dbReference>
<dbReference type="Gene3D" id="3.40.630.30">
    <property type="match status" value="1"/>
</dbReference>
<accession>A0ABS4YQP4</accession>
<sequence>MPEPVTDSDEVLRRAPVAEIDPRTLYLLAKLRQDVFALEQGATDPDLDGRDLDPTTTLVWFEVPGAEATAAGLQREPAAHTRVLREADGTVRIGRVAVRAADRRRGLGGRVMRASIDLARALDEQAEIHVDAQAYLEQWYQGLGFETVGAPFDEAGIEHVPMLLRPGRG</sequence>
<dbReference type="CDD" id="cd04301">
    <property type="entry name" value="NAT_SF"/>
    <property type="match status" value="1"/>
</dbReference>
<comment type="caution">
    <text evidence="2">The sequence shown here is derived from an EMBL/GenBank/DDBJ whole genome shotgun (WGS) entry which is preliminary data.</text>
</comment>
<dbReference type="Pfam" id="PF13673">
    <property type="entry name" value="Acetyltransf_10"/>
    <property type="match status" value="1"/>
</dbReference>
<reference evidence="2 3" key="1">
    <citation type="submission" date="2021-03" db="EMBL/GenBank/DDBJ databases">
        <title>Sequencing the genomes of 1000 actinobacteria strains.</title>
        <authorList>
            <person name="Klenk H.-P."/>
        </authorList>
    </citation>
    <scope>NUCLEOTIDE SEQUENCE [LARGE SCALE GENOMIC DNA]</scope>
    <source>
        <strain evidence="2 3">DSM 14564</strain>
    </source>
</reference>
<dbReference type="Proteomes" id="UP000698222">
    <property type="component" value="Unassembled WGS sequence"/>
</dbReference>
<organism evidence="2 3">
    <name type="scientific">Brachybacterium fresconis</name>
    <dbReference type="NCBI Taxonomy" id="173363"/>
    <lineage>
        <taxon>Bacteria</taxon>
        <taxon>Bacillati</taxon>
        <taxon>Actinomycetota</taxon>
        <taxon>Actinomycetes</taxon>
        <taxon>Micrococcales</taxon>
        <taxon>Dermabacteraceae</taxon>
        <taxon>Brachybacterium</taxon>
    </lineage>
</organism>
<dbReference type="InterPro" id="IPR016181">
    <property type="entry name" value="Acyl_CoA_acyltransferase"/>
</dbReference>
<dbReference type="InterPro" id="IPR000182">
    <property type="entry name" value="GNAT_dom"/>
</dbReference>
<evidence type="ECO:0000313" key="3">
    <source>
        <dbReference type="Proteomes" id="UP000698222"/>
    </source>
</evidence>
<keyword evidence="3" id="KW-1185">Reference proteome</keyword>
<evidence type="ECO:0000259" key="1">
    <source>
        <dbReference type="PROSITE" id="PS51186"/>
    </source>
</evidence>
<feature type="domain" description="N-acetyltransferase" evidence="1">
    <location>
        <begin position="15"/>
        <end position="167"/>
    </location>
</feature>
<evidence type="ECO:0000313" key="2">
    <source>
        <dbReference type="EMBL" id="MBP2410910.1"/>
    </source>
</evidence>
<protein>
    <submittedName>
        <fullName evidence="2">ElaA protein</fullName>
    </submittedName>
</protein>
<dbReference type="PROSITE" id="PS51186">
    <property type="entry name" value="GNAT"/>
    <property type="match status" value="1"/>
</dbReference>
<proteinExistence type="predicted"/>
<gene>
    <name evidence="2" type="ORF">JOF44_003813</name>
</gene>
<dbReference type="SUPFAM" id="SSF55729">
    <property type="entry name" value="Acyl-CoA N-acyltransferases (Nat)"/>
    <property type="match status" value="1"/>
</dbReference>